<organism evidence="1">
    <name type="scientific">viral metagenome</name>
    <dbReference type="NCBI Taxonomy" id="1070528"/>
    <lineage>
        <taxon>unclassified sequences</taxon>
        <taxon>metagenomes</taxon>
        <taxon>organismal metagenomes</taxon>
    </lineage>
</organism>
<dbReference type="EMBL" id="MT141328">
    <property type="protein sequence ID" value="QJA58528.1"/>
    <property type="molecule type" value="Genomic_DNA"/>
</dbReference>
<reference evidence="1" key="1">
    <citation type="submission" date="2020-03" db="EMBL/GenBank/DDBJ databases">
        <title>The deep terrestrial virosphere.</title>
        <authorList>
            <person name="Holmfeldt K."/>
            <person name="Nilsson E."/>
            <person name="Simone D."/>
            <person name="Lopez-Fernandez M."/>
            <person name="Wu X."/>
            <person name="de Brujin I."/>
            <person name="Lundin D."/>
            <person name="Andersson A."/>
            <person name="Bertilsson S."/>
            <person name="Dopson M."/>
        </authorList>
    </citation>
    <scope>NUCLEOTIDE SEQUENCE</scope>
    <source>
        <strain evidence="1">MM415B01439</strain>
    </source>
</reference>
<evidence type="ECO:0000313" key="1">
    <source>
        <dbReference type="EMBL" id="QJA58528.1"/>
    </source>
</evidence>
<sequence length="127" mass="14889">MFRREALELGPVPASEDCQQVDGINTDYYKMKSECQRYKAQLETIFPDYADYGCQFSIKTYSHDFGAYMEVVIYFYPPDNFDDDPDESSLDYAFFVESNLPDTWEDTNVRHFEKYQSSAIAAQFQEV</sequence>
<protein>
    <submittedName>
        <fullName evidence="1">Uncharacterized protein</fullName>
    </submittedName>
</protein>
<dbReference type="AlphaFoldDB" id="A0A6M3IN38"/>
<gene>
    <name evidence="1" type="ORF">MM415B01439_0005</name>
</gene>
<name>A0A6M3IN38_9ZZZZ</name>
<proteinExistence type="predicted"/>
<accession>A0A6M3IN38</accession>